<protein>
    <recommendedName>
        <fullName evidence="8">MYND-type domain-containing protein</fullName>
    </recommendedName>
</protein>
<feature type="domain" description="MYND-type" evidence="8">
    <location>
        <begin position="970"/>
        <end position="1007"/>
    </location>
</feature>
<comment type="caution">
    <text evidence="9">The sequence shown here is derived from an EMBL/GenBank/DDBJ whole genome shotgun (WGS) entry which is preliminary data.</text>
</comment>
<dbReference type="PANTHER" id="PTHR46093">
    <property type="entry name" value="ACYL-COA-BINDING DOMAIN-CONTAINING PROTEIN 5"/>
    <property type="match status" value="1"/>
</dbReference>
<evidence type="ECO:0000256" key="4">
    <source>
        <dbReference type="ARBA" id="ARBA00022771"/>
    </source>
</evidence>
<dbReference type="SUPFAM" id="SSF48452">
    <property type="entry name" value="TPR-like"/>
    <property type="match status" value="1"/>
</dbReference>
<name>A0A6G0XK37_9STRA</name>
<gene>
    <name evidence="9" type="ORF">Ae201684_003933</name>
</gene>
<evidence type="ECO:0000256" key="1">
    <source>
        <dbReference type="ARBA" id="ARBA00022441"/>
    </source>
</evidence>
<keyword evidence="5" id="KW-0862">Zinc</keyword>
<evidence type="ECO:0000256" key="6">
    <source>
        <dbReference type="PROSITE-ProRule" id="PRU00134"/>
    </source>
</evidence>
<proteinExistence type="predicted"/>
<dbReference type="AlphaFoldDB" id="A0A6G0XK37"/>
<sequence length="1010" mass="113794">MSRKRRIPLSKPPEARLFEADYDCWVNIVRLRQWVSSVDEFQQPCHQTPTLLLVISPISIILKVEPIAHNGPVKASDFQVLRTSLPANSRVYCPLKYEALLCEGLGVAAGSLNLTIVGRPDSEIPHAFNEIAEQFANNIPTRCALCDGTQKNTPYPGQPFRPCVCAGMEAIPRMTDAAMHSFFATSSCFWQGQPWLHMRINHVLRIEVAGSPFRYVQILGGTGCCDIALMAHTNWNDVQNENWSIASMNLNDSGYYSVVKAEFQPPSQGCRSWKDLDYIDAQARLNTPLQLPDPANPDPVTQPVLPLFKRISIKRKSGASDLDMRQVLATYDEISYLQVAMWTVLTLLNDVVLEAVPQSPTGDYRRFYAFEKKLDLPNSLMLYNDLSPEHRVVSVTYPAIDDVSKLSALQFAAIERTKKPSAESTKKKKKKKKNKSKANETDDPEDIDLAALARVREIMSRKAIANGFYQKGMYVEAYAHYSLVIHDFITFRATMQDHLKKDPQMIINGDNLYSNRAQAALRLEWFDKVIEDCNRVIPFMVTNCANVYVVRCLHARARAYTAMHHYDCAFDDWHVLAIEAQKGNTNVPPKAYLAEQGQTLQKKQTACQVDGQWRILGTSGTLLTRFFHSTVLHPDGKSLLVFGGRSTTMYGAEENDRSIHQYIFQTQSWKNIDASGQKPPCLSGHSAVVFDRSMYVFGGSPLKDDDQTQGSFYLLNIDTWVWKRIKAANEPALRIEHTACVYKDQMILCGGIPDNNTAAAEFVLDVYNFKTKKWSVLSQHAKEKAPPASLSLHLAWIHHSKLYIFGGKADTADFYEYQNKLYAFDLETQTWLGHPTVSKALPLLPFYPGPRSESQAVCTGDTMYQFGGYAEVPLGSKYYGDGYRLTHYDDGTVSWSKFNPSSIAQPWPSARAGASFTLDALRKRILLYGGYETMRNDIVHGDIWELSLDILDEQTQDEAASKGEKVAMACGTCGQEGKWKKCARCNEKPYCSQACQKKDWPMHKTNCRKA</sequence>
<dbReference type="Proteomes" id="UP000481153">
    <property type="component" value="Unassembled WGS sequence"/>
</dbReference>
<keyword evidence="1" id="KW-0880">Kelch repeat</keyword>
<feature type="region of interest" description="Disordered" evidence="7">
    <location>
        <begin position="420"/>
        <end position="442"/>
    </location>
</feature>
<keyword evidence="2" id="KW-0479">Metal-binding</keyword>
<dbReference type="PROSITE" id="PS01360">
    <property type="entry name" value="ZF_MYND_1"/>
    <property type="match status" value="1"/>
</dbReference>
<dbReference type="SUPFAM" id="SSF117281">
    <property type="entry name" value="Kelch motif"/>
    <property type="match status" value="2"/>
</dbReference>
<keyword evidence="4 6" id="KW-0863">Zinc-finger</keyword>
<dbReference type="InterPro" id="IPR002893">
    <property type="entry name" value="Znf_MYND"/>
</dbReference>
<dbReference type="Gene3D" id="1.25.40.10">
    <property type="entry name" value="Tetratricopeptide repeat domain"/>
    <property type="match status" value="1"/>
</dbReference>
<dbReference type="Gene3D" id="6.10.140.2220">
    <property type="match status" value="1"/>
</dbReference>
<organism evidence="9 10">
    <name type="scientific">Aphanomyces euteiches</name>
    <dbReference type="NCBI Taxonomy" id="100861"/>
    <lineage>
        <taxon>Eukaryota</taxon>
        <taxon>Sar</taxon>
        <taxon>Stramenopiles</taxon>
        <taxon>Oomycota</taxon>
        <taxon>Saprolegniomycetes</taxon>
        <taxon>Saprolegniales</taxon>
        <taxon>Verrucalvaceae</taxon>
        <taxon>Aphanomyces</taxon>
    </lineage>
</organism>
<evidence type="ECO:0000256" key="7">
    <source>
        <dbReference type="SAM" id="MobiDB-lite"/>
    </source>
</evidence>
<dbReference type="PANTHER" id="PTHR46093:SF18">
    <property type="entry name" value="FIBRONECTIN TYPE-III DOMAIN-CONTAINING PROTEIN"/>
    <property type="match status" value="1"/>
</dbReference>
<dbReference type="VEuPathDB" id="FungiDB:AeMF1_010114"/>
<keyword evidence="3" id="KW-0677">Repeat</keyword>
<keyword evidence="10" id="KW-1185">Reference proteome</keyword>
<evidence type="ECO:0000313" key="9">
    <source>
        <dbReference type="EMBL" id="KAF0740700.1"/>
    </source>
</evidence>
<dbReference type="SUPFAM" id="SSF144232">
    <property type="entry name" value="HIT/MYND zinc finger-like"/>
    <property type="match status" value="1"/>
</dbReference>
<evidence type="ECO:0000256" key="2">
    <source>
        <dbReference type="ARBA" id="ARBA00022723"/>
    </source>
</evidence>
<dbReference type="PROSITE" id="PS50865">
    <property type="entry name" value="ZF_MYND_2"/>
    <property type="match status" value="1"/>
</dbReference>
<evidence type="ECO:0000256" key="3">
    <source>
        <dbReference type="ARBA" id="ARBA00022737"/>
    </source>
</evidence>
<dbReference type="GO" id="GO:0008270">
    <property type="term" value="F:zinc ion binding"/>
    <property type="evidence" value="ECO:0007669"/>
    <property type="project" value="UniProtKB-KW"/>
</dbReference>
<dbReference type="Pfam" id="PF24681">
    <property type="entry name" value="Kelch_KLHDC2_KLHL20_DRC7"/>
    <property type="match status" value="1"/>
</dbReference>
<dbReference type="EMBL" id="VJMJ01000047">
    <property type="protein sequence ID" value="KAF0740700.1"/>
    <property type="molecule type" value="Genomic_DNA"/>
</dbReference>
<evidence type="ECO:0000313" key="10">
    <source>
        <dbReference type="Proteomes" id="UP000481153"/>
    </source>
</evidence>
<evidence type="ECO:0000256" key="5">
    <source>
        <dbReference type="ARBA" id="ARBA00022833"/>
    </source>
</evidence>
<dbReference type="InterPro" id="IPR011990">
    <property type="entry name" value="TPR-like_helical_dom_sf"/>
</dbReference>
<accession>A0A6G0XK37</accession>
<dbReference type="Pfam" id="PF01753">
    <property type="entry name" value="zf-MYND"/>
    <property type="match status" value="1"/>
</dbReference>
<feature type="compositionally biased region" description="Basic residues" evidence="7">
    <location>
        <begin position="426"/>
        <end position="436"/>
    </location>
</feature>
<evidence type="ECO:0000259" key="8">
    <source>
        <dbReference type="PROSITE" id="PS50865"/>
    </source>
</evidence>
<reference evidence="9 10" key="1">
    <citation type="submission" date="2019-07" db="EMBL/GenBank/DDBJ databases">
        <title>Genomics analysis of Aphanomyces spp. identifies a new class of oomycete effector associated with host adaptation.</title>
        <authorList>
            <person name="Gaulin E."/>
        </authorList>
    </citation>
    <scope>NUCLEOTIDE SEQUENCE [LARGE SCALE GENOMIC DNA]</scope>
    <source>
        <strain evidence="9 10">ATCC 201684</strain>
    </source>
</reference>
<dbReference type="Gene3D" id="2.120.10.80">
    <property type="entry name" value="Kelch-type beta propeller"/>
    <property type="match status" value="1"/>
</dbReference>
<dbReference type="InterPro" id="IPR015915">
    <property type="entry name" value="Kelch-typ_b-propeller"/>
</dbReference>